<keyword evidence="3" id="KW-0614">Plasmid</keyword>
<keyword evidence="4" id="KW-1185">Reference proteome</keyword>
<evidence type="ECO:0000313" key="4">
    <source>
        <dbReference type="Proteomes" id="UP001304851"/>
    </source>
</evidence>
<feature type="coiled-coil region" evidence="1">
    <location>
        <begin position="33"/>
        <end position="60"/>
    </location>
</feature>
<dbReference type="Proteomes" id="UP001304851">
    <property type="component" value="Plasmid lp54"/>
</dbReference>
<dbReference type="PROSITE" id="PS51257">
    <property type="entry name" value="PROKAR_LIPOPROTEIN"/>
    <property type="match status" value="1"/>
</dbReference>
<keyword evidence="2" id="KW-0732">Signal</keyword>
<organism evidence="3 4">
    <name type="scientific">Borreliella carolinensis</name>
    <dbReference type="NCBI Taxonomy" id="478174"/>
    <lineage>
        <taxon>Bacteria</taxon>
        <taxon>Pseudomonadati</taxon>
        <taxon>Spirochaetota</taxon>
        <taxon>Spirochaetia</taxon>
        <taxon>Spirochaetales</taxon>
        <taxon>Borreliaceae</taxon>
        <taxon>Borreliella</taxon>
    </lineage>
</organism>
<evidence type="ECO:0008006" key="5">
    <source>
        <dbReference type="Google" id="ProtNLM"/>
    </source>
</evidence>
<reference evidence="3" key="1">
    <citation type="submission" date="2023-04" db="EMBL/GenBank/DDBJ databases">
        <title>Genome sequencing of multiple Borrelia sensu lato isolates spanning a world-wide range of genetic and epidemiological diversity.</title>
        <authorList>
            <person name="Mongodin E.F."/>
            <person name="Fraser C.M."/>
            <person name="Rudenko N."/>
            <person name="Golovchenko M."/>
            <person name="Margos G."/>
            <person name="Fingerle V."/>
            <person name="Marques A."/>
            <person name="Kawabata H."/>
            <person name="Lopes de Carvalho I."/>
            <person name="Norte C."/>
            <person name="Nuncio S."/>
            <person name="Schutzer S.E."/>
            <person name="Luft B."/>
            <person name="Qiu W."/>
            <person name="Casjens S.R."/>
        </authorList>
    </citation>
    <scope>NUCLEOTIDE SEQUENCE [LARGE SCALE GENOMIC DNA]</scope>
    <source>
        <strain evidence="3">SCGT-18</strain>
    </source>
</reference>
<geneLocation type="plasmid" evidence="3 4">
    <name>lp54</name>
</geneLocation>
<proteinExistence type="predicted"/>
<name>A0ABY9E4K8_9SPIR</name>
<keyword evidence="1" id="KW-0175">Coiled coil</keyword>
<evidence type="ECO:0000313" key="3">
    <source>
        <dbReference type="EMBL" id="WKC90376.3"/>
    </source>
</evidence>
<feature type="signal peptide" evidence="2">
    <location>
        <begin position="1"/>
        <end position="21"/>
    </location>
</feature>
<sequence>MFKIKYILLPAVMLSCNVAGGAFTGEQKTKIIKIVANKQNKRLKRSIKTAENNKANESLLSIIIKGKNKIVSGAGKTEQFFKELKGIFKPYGTAGRTPLLN</sequence>
<protein>
    <recommendedName>
        <fullName evidence="5">Lipoprotein</fullName>
    </recommendedName>
</protein>
<gene>
    <name evidence="3" type="ORF">QIA18_00110</name>
</gene>
<feature type="chain" id="PRO_5045190679" description="Lipoprotein" evidence="2">
    <location>
        <begin position="22"/>
        <end position="101"/>
    </location>
</feature>
<accession>A0ABY9E4K8</accession>
<evidence type="ECO:0000256" key="2">
    <source>
        <dbReference type="SAM" id="SignalP"/>
    </source>
</evidence>
<evidence type="ECO:0000256" key="1">
    <source>
        <dbReference type="SAM" id="Coils"/>
    </source>
</evidence>
<dbReference type="EMBL" id="CP124071">
    <property type="protein sequence ID" value="WKC90376.3"/>
    <property type="molecule type" value="Genomic_DNA"/>
</dbReference>